<proteinExistence type="predicted"/>
<evidence type="ECO:0000313" key="3">
    <source>
        <dbReference type="Proteomes" id="UP000218231"/>
    </source>
</evidence>
<dbReference type="EMBL" id="LIAE01010627">
    <property type="protein sequence ID" value="PAV57753.1"/>
    <property type="molecule type" value="Genomic_DNA"/>
</dbReference>
<keyword evidence="1" id="KW-0472">Membrane</keyword>
<organism evidence="2 3">
    <name type="scientific">Diploscapter pachys</name>
    <dbReference type="NCBI Taxonomy" id="2018661"/>
    <lineage>
        <taxon>Eukaryota</taxon>
        <taxon>Metazoa</taxon>
        <taxon>Ecdysozoa</taxon>
        <taxon>Nematoda</taxon>
        <taxon>Chromadorea</taxon>
        <taxon>Rhabditida</taxon>
        <taxon>Rhabditina</taxon>
        <taxon>Rhabditomorpha</taxon>
        <taxon>Rhabditoidea</taxon>
        <taxon>Rhabditidae</taxon>
        <taxon>Diploscapter</taxon>
    </lineage>
</organism>
<reference evidence="2 3" key="1">
    <citation type="journal article" date="2017" name="Curr. Biol.">
        <title>Genome architecture and evolution of a unichromosomal asexual nematode.</title>
        <authorList>
            <person name="Fradin H."/>
            <person name="Zegar C."/>
            <person name="Gutwein M."/>
            <person name="Lucas J."/>
            <person name="Kovtun M."/>
            <person name="Corcoran D."/>
            <person name="Baugh L.R."/>
            <person name="Kiontke K."/>
            <person name="Gunsalus K."/>
            <person name="Fitch D.H."/>
            <person name="Piano F."/>
        </authorList>
    </citation>
    <scope>NUCLEOTIDE SEQUENCE [LARGE SCALE GENOMIC DNA]</scope>
    <source>
        <strain evidence="2">PF1309</strain>
    </source>
</reference>
<keyword evidence="3" id="KW-1185">Reference proteome</keyword>
<keyword evidence="1" id="KW-1133">Transmembrane helix</keyword>
<gene>
    <name evidence="2" type="ORF">WR25_07385</name>
</gene>
<evidence type="ECO:0000313" key="2">
    <source>
        <dbReference type="EMBL" id="PAV57753.1"/>
    </source>
</evidence>
<sequence length="312" mass="35596">MAQRRRHNSQPYFAKSRSAGDKGIFCAKSNQESKIAAGKLIVFFQNQWIPKDIINFDPRNDEVEEIPHESWSPRDHKAPSENKRAGRFVSSSRMQHPFAFGAIFFIALISISNALPKPGSITIPLTAVRVPGKYIPSGKACDDMFGAFPKEKYHQQANKFDLFIRHVNKAGNKTRDDKVTDDEIVGVIEFYRKKPLSADEKKQVADFIDKLAQVRSNYEYELIPTFGTKAQRIMSDACDSYKIFKATYNKPPNVQNNALFALHNELSSDEIEQFQKKLNEAYKKADEVKFPEAFTKFISAGFFKPYDFATLN</sequence>
<name>A0A2A2J7W5_9BILA</name>
<accession>A0A2A2J7W5</accession>
<keyword evidence="1" id="KW-0812">Transmembrane</keyword>
<dbReference type="AlphaFoldDB" id="A0A2A2J7W5"/>
<evidence type="ECO:0000256" key="1">
    <source>
        <dbReference type="SAM" id="Phobius"/>
    </source>
</evidence>
<dbReference type="Proteomes" id="UP000218231">
    <property type="component" value="Unassembled WGS sequence"/>
</dbReference>
<feature type="transmembrane region" description="Helical" evidence="1">
    <location>
        <begin position="97"/>
        <end position="115"/>
    </location>
</feature>
<comment type="caution">
    <text evidence="2">The sequence shown here is derived from an EMBL/GenBank/DDBJ whole genome shotgun (WGS) entry which is preliminary data.</text>
</comment>
<protein>
    <submittedName>
        <fullName evidence="2">Uncharacterized protein</fullName>
    </submittedName>
</protein>